<comment type="caution">
    <text evidence="2">The sequence shown here is derived from an EMBL/GenBank/DDBJ whole genome shotgun (WGS) entry which is preliminary data.</text>
</comment>
<evidence type="ECO:0000256" key="1">
    <source>
        <dbReference type="PROSITE-ProRule" id="PRU00489"/>
    </source>
</evidence>
<dbReference type="AlphaFoldDB" id="A0ABD6EIL7"/>
<dbReference type="InterPro" id="IPR007757">
    <property type="entry name" value="MT-A70-like"/>
</dbReference>
<keyword evidence="3" id="KW-1185">Reference proteome</keyword>
<name>A0ABD6EIL7_9BILA</name>
<dbReference type="InterPro" id="IPR029063">
    <property type="entry name" value="SAM-dependent_MTases_sf"/>
</dbReference>
<dbReference type="Pfam" id="PF05063">
    <property type="entry name" value="MT-A70"/>
    <property type="match status" value="1"/>
</dbReference>
<protein>
    <recommendedName>
        <fullName evidence="4">Methyltransferase-like protein 4</fullName>
    </recommendedName>
</protein>
<sequence length="253" mass="28652">MSVIQPFAICIHSVNRVLLEQDRAELNIYNNAVDVPVTIVIENEKFIIPSHSSFICGDVSLVRHLSMRGMKFDLIVLDPPWANRSVKRKNPYVVAGGERDLFGLEIAQLLSGNGLVAMWVTNRTLILENIETIFDEWGVQKVATWCWLKVTKTGDPVCSFKFHHKVPFERIVFACRPEDVHIHSKSLADNFLLISTPCGIHSRKPPLLPILQSLNVIGNSSCLELFSRNLLPNTVSIGYEVTKFQNVAWFDKR</sequence>
<dbReference type="PANTHER" id="PTHR12829">
    <property type="entry name" value="N6-ADENOSINE-METHYLTRANSFERASE"/>
    <property type="match status" value="1"/>
</dbReference>
<accession>A0ABD6EIL7</accession>
<dbReference type="PROSITE" id="PS51143">
    <property type="entry name" value="MT_A70"/>
    <property type="match status" value="1"/>
</dbReference>
<dbReference type="InterPro" id="IPR002052">
    <property type="entry name" value="DNA_methylase_N6_adenine_CS"/>
</dbReference>
<reference evidence="2 3" key="1">
    <citation type="submission" date="2024-08" db="EMBL/GenBank/DDBJ databases">
        <title>Gnathostoma spinigerum genome.</title>
        <authorList>
            <person name="Gonzalez-Bertolin B."/>
            <person name="Monzon S."/>
            <person name="Zaballos A."/>
            <person name="Jimenez P."/>
            <person name="Dekumyoy P."/>
            <person name="Varona S."/>
            <person name="Cuesta I."/>
            <person name="Sumanam S."/>
            <person name="Adisakwattana P."/>
            <person name="Gasser R.B."/>
            <person name="Hernandez-Gonzalez A."/>
            <person name="Young N.D."/>
            <person name="Perteguer M.J."/>
        </authorList>
    </citation>
    <scope>NUCLEOTIDE SEQUENCE [LARGE SCALE GENOMIC DNA]</scope>
    <source>
        <strain evidence="2">AL3</strain>
        <tissue evidence="2">Liver</tissue>
    </source>
</reference>
<gene>
    <name evidence="2" type="ORF">AB6A40_006523</name>
</gene>
<dbReference type="EMBL" id="JBGFUD010004669">
    <property type="protein sequence ID" value="MFH4979814.1"/>
    <property type="molecule type" value="Genomic_DNA"/>
</dbReference>
<proteinExistence type="inferred from homology"/>
<dbReference type="Proteomes" id="UP001608902">
    <property type="component" value="Unassembled WGS sequence"/>
</dbReference>
<evidence type="ECO:0000313" key="2">
    <source>
        <dbReference type="EMBL" id="MFH4979814.1"/>
    </source>
</evidence>
<dbReference type="Gene3D" id="3.40.50.150">
    <property type="entry name" value="Vaccinia Virus protein VP39"/>
    <property type="match status" value="1"/>
</dbReference>
<dbReference type="PROSITE" id="PS00092">
    <property type="entry name" value="N6_MTASE"/>
    <property type="match status" value="1"/>
</dbReference>
<dbReference type="SUPFAM" id="SSF53335">
    <property type="entry name" value="S-adenosyl-L-methionine-dependent methyltransferases"/>
    <property type="match status" value="1"/>
</dbReference>
<evidence type="ECO:0000313" key="3">
    <source>
        <dbReference type="Proteomes" id="UP001608902"/>
    </source>
</evidence>
<dbReference type="PANTHER" id="PTHR12829:SF4">
    <property type="entry name" value="N(6)-ADENINE-SPECIFIC METHYLTRANSFERASE METTL4"/>
    <property type="match status" value="1"/>
</dbReference>
<comment type="similarity">
    <text evidence="1">Belongs to the MT-A70-like family.</text>
</comment>
<evidence type="ECO:0008006" key="4">
    <source>
        <dbReference type="Google" id="ProtNLM"/>
    </source>
</evidence>
<organism evidence="2 3">
    <name type="scientific">Gnathostoma spinigerum</name>
    <dbReference type="NCBI Taxonomy" id="75299"/>
    <lineage>
        <taxon>Eukaryota</taxon>
        <taxon>Metazoa</taxon>
        <taxon>Ecdysozoa</taxon>
        <taxon>Nematoda</taxon>
        <taxon>Chromadorea</taxon>
        <taxon>Rhabditida</taxon>
        <taxon>Spirurina</taxon>
        <taxon>Gnathostomatomorpha</taxon>
        <taxon>Gnathostomatoidea</taxon>
        <taxon>Gnathostomatidae</taxon>
        <taxon>Gnathostoma</taxon>
    </lineage>
</organism>